<evidence type="ECO:0000256" key="1">
    <source>
        <dbReference type="SAM" id="Phobius"/>
    </source>
</evidence>
<feature type="transmembrane region" description="Helical" evidence="1">
    <location>
        <begin position="301"/>
        <end position="319"/>
    </location>
</feature>
<dbReference type="AlphaFoldDB" id="A0A2H8TT47"/>
<feature type="transmembrane region" description="Helical" evidence="1">
    <location>
        <begin position="277"/>
        <end position="295"/>
    </location>
</feature>
<feature type="transmembrane region" description="Helical" evidence="1">
    <location>
        <begin position="177"/>
        <end position="199"/>
    </location>
</feature>
<dbReference type="GO" id="GO:0036503">
    <property type="term" value="P:ERAD pathway"/>
    <property type="evidence" value="ECO:0007669"/>
    <property type="project" value="TreeGrafter"/>
</dbReference>
<name>A0A2H8TT47_9HEMI</name>
<dbReference type="PANTHER" id="PTHR12740">
    <property type="entry name" value="JNK1/MAPK8-ASSOCIATED MEMBRANE PROTEIN"/>
    <property type="match status" value="1"/>
</dbReference>
<keyword evidence="1" id="KW-0472">Membrane</keyword>
<proteinExistence type="predicted"/>
<dbReference type="PANTHER" id="PTHR12740:SF4">
    <property type="entry name" value="JNK1_MAPK8-ASSOCIATED MEMBRANE PROTEIN"/>
    <property type="match status" value="1"/>
</dbReference>
<reference evidence="2" key="1">
    <citation type="submission" date="2017-10" db="EMBL/GenBank/DDBJ databases">
        <title>Transcriptome Assembly of Sugarcane Aphid Adults.</title>
        <authorList>
            <person name="Scully E.D."/>
            <person name="Palmer N.A."/>
            <person name="Geib S.M."/>
            <person name="Sarath G."/>
            <person name="Sattler S.E."/>
        </authorList>
    </citation>
    <scope>NUCLEOTIDE SEQUENCE</scope>
    <source>
        <tissue evidence="2">Whole body</tissue>
    </source>
</reference>
<feature type="transmembrane region" description="Helical" evidence="1">
    <location>
        <begin position="237"/>
        <end position="256"/>
    </location>
</feature>
<feature type="transmembrane region" description="Helical" evidence="1">
    <location>
        <begin position="112"/>
        <end position="133"/>
    </location>
</feature>
<dbReference type="EMBL" id="GFXV01005598">
    <property type="protein sequence ID" value="MBW17403.1"/>
    <property type="molecule type" value="Transcribed_RNA"/>
</dbReference>
<gene>
    <name evidence="2" type="primary">JKAMP_1</name>
</gene>
<keyword evidence="1" id="KW-1133">Transmembrane helix</keyword>
<dbReference type="Pfam" id="PF05571">
    <property type="entry name" value="JAMP"/>
    <property type="match status" value="1"/>
</dbReference>
<sequence length="335" mass="37660">MGDYYQHFLNNHNNIDHILELRCPGYYCGRRDLGNGRTSDCGSCPSGTKVNSFHICQPCTDSPSPYDYMYLLFMATVPLLFHAVYIDLSLSSILWAFKGKNGNSQKKTKTKIVLNISAILEIFIAAALAVLVVDPVGQLKIQSCRTQWLSDWYTVLYNPTPDYRESLRCTQEAVYPLYSMIFIFYLACIIVLLTIRPLLSAYFSLNRGAYLKTIYAGLYFFPIAALIHAFLGGIVYVTFPYIVIVVSVISSAIHFATEINQSAKHLIVNTVCVPRNILIVAVHWVSHGFGIVAITQLENPPLDYALLLLIPLPTLFYIATTRISEPSKIIVLYCN</sequence>
<feature type="transmembrane region" description="Helical" evidence="1">
    <location>
        <begin position="68"/>
        <end position="91"/>
    </location>
</feature>
<feature type="transmembrane region" description="Helical" evidence="1">
    <location>
        <begin position="211"/>
        <end position="231"/>
    </location>
</feature>
<dbReference type="GO" id="GO:0031625">
    <property type="term" value="F:ubiquitin protein ligase binding"/>
    <property type="evidence" value="ECO:0007669"/>
    <property type="project" value="TreeGrafter"/>
</dbReference>
<evidence type="ECO:0000313" key="2">
    <source>
        <dbReference type="EMBL" id="MBW17403.1"/>
    </source>
</evidence>
<keyword evidence="1" id="KW-0812">Transmembrane</keyword>
<dbReference type="OrthoDB" id="5920264at2759"/>
<dbReference type="GO" id="GO:0006986">
    <property type="term" value="P:response to unfolded protein"/>
    <property type="evidence" value="ECO:0007669"/>
    <property type="project" value="InterPro"/>
</dbReference>
<protein>
    <submittedName>
        <fullName evidence="2">JNK1/MAPK8-associated membrane protein</fullName>
    </submittedName>
</protein>
<accession>A0A2H8TT47</accession>
<dbReference type="InterPro" id="IPR008485">
    <property type="entry name" value="JAMP"/>
</dbReference>
<dbReference type="GO" id="GO:0016020">
    <property type="term" value="C:membrane"/>
    <property type="evidence" value="ECO:0007669"/>
    <property type="project" value="InterPro"/>
</dbReference>
<organism evidence="2">
    <name type="scientific">Melanaphis sacchari</name>
    <dbReference type="NCBI Taxonomy" id="742174"/>
    <lineage>
        <taxon>Eukaryota</taxon>
        <taxon>Metazoa</taxon>
        <taxon>Ecdysozoa</taxon>
        <taxon>Arthropoda</taxon>
        <taxon>Hexapoda</taxon>
        <taxon>Insecta</taxon>
        <taxon>Pterygota</taxon>
        <taxon>Neoptera</taxon>
        <taxon>Paraneoptera</taxon>
        <taxon>Hemiptera</taxon>
        <taxon>Sternorrhyncha</taxon>
        <taxon>Aphidomorpha</taxon>
        <taxon>Aphidoidea</taxon>
        <taxon>Aphididae</taxon>
        <taxon>Aphidini</taxon>
        <taxon>Melanaphis</taxon>
    </lineage>
</organism>